<reference evidence="4 5" key="1">
    <citation type="submission" date="2017-10" db="EMBL/GenBank/DDBJ databases">
        <title>Comparative genomics between pathogenic Norcardia.</title>
        <authorList>
            <person name="Zeng L."/>
        </authorList>
    </citation>
    <scope>NUCLEOTIDE SEQUENCE [LARGE SCALE GENOMIC DNA]</scope>
    <source>
        <strain evidence="4 5">NC_YFY_NT001</strain>
    </source>
</reference>
<dbReference type="GO" id="GO:1901605">
    <property type="term" value="P:alpha-amino acid metabolic process"/>
    <property type="evidence" value="ECO:0007669"/>
    <property type="project" value="UniProtKB-ARBA"/>
</dbReference>
<name>A0A291RE95_9NOCA</name>
<dbReference type="SUPFAM" id="SSF53686">
    <property type="entry name" value="Tryptophan synthase beta subunit-like PLP-dependent enzymes"/>
    <property type="match status" value="1"/>
</dbReference>
<accession>A0A291RE95</accession>
<dbReference type="Proteomes" id="UP000221961">
    <property type="component" value="Chromosome"/>
</dbReference>
<dbReference type="EMBL" id="CP023778">
    <property type="protein sequence ID" value="ATL65629.1"/>
    <property type="molecule type" value="Genomic_DNA"/>
</dbReference>
<feature type="domain" description="Tryptophan synthase beta chain-like PALP" evidence="3">
    <location>
        <begin position="31"/>
        <end position="320"/>
    </location>
</feature>
<dbReference type="AlphaFoldDB" id="A0A291RE95"/>
<dbReference type="InterPro" id="IPR050214">
    <property type="entry name" value="Cys_Synth/Cystath_Beta-Synth"/>
</dbReference>
<sequence>MSRVAREFGVGAVPGRWARSAVSLLRGTRTEEAATPLRRFPLPGDSSVELFVKDESVHPTGSLKHRFARSLLVDALERGQIDEGTPLFEATSGNLAVAEAYFATMLGLPYTAVIPERTAAAKAARIEEQGGRCHRVDPPLAVYEHAARLARESGGYHLDHLHTLAGTVDREGESDLTAEILRQCEQIDRPVPTWIVAGVGTGATSRSIGRHLRAHHTDTRLAVVDPEHSAYFAGWATDTPDYTTGMPSRIDGIGRPRVEPPFDPDVVDLVIPVLDATTVAAMRHLHDITGWLAGPSSGATLFGALQLVARMREHGESGTVIALQADSGTPYADTFYNDTWVASRGWDLSHPTALLRYHADTGIWTLPQHS</sequence>
<evidence type="ECO:0000256" key="1">
    <source>
        <dbReference type="ARBA" id="ARBA00001933"/>
    </source>
</evidence>
<evidence type="ECO:0000313" key="4">
    <source>
        <dbReference type="EMBL" id="ATL65629.1"/>
    </source>
</evidence>
<dbReference type="PANTHER" id="PTHR10314">
    <property type="entry name" value="CYSTATHIONINE BETA-SYNTHASE"/>
    <property type="match status" value="1"/>
</dbReference>
<dbReference type="InterPro" id="IPR001926">
    <property type="entry name" value="TrpB-like_PALP"/>
</dbReference>
<keyword evidence="2" id="KW-0663">Pyridoxal phosphate</keyword>
<dbReference type="KEGG" id="ntp:CRH09_04785"/>
<evidence type="ECO:0000313" key="5">
    <source>
        <dbReference type="Proteomes" id="UP000221961"/>
    </source>
</evidence>
<dbReference type="Gene3D" id="3.40.50.1100">
    <property type="match status" value="2"/>
</dbReference>
<evidence type="ECO:0000259" key="3">
    <source>
        <dbReference type="Pfam" id="PF00291"/>
    </source>
</evidence>
<dbReference type="Pfam" id="PF00291">
    <property type="entry name" value="PALP"/>
    <property type="match status" value="1"/>
</dbReference>
<comment type="cofactor">
    <cofactor evidence="1">
        <name>pyridoxal 5'-phosphate</name>
        <dbReference type="ChEBI" id="CHEBI:597326"/>
    </cofactor>
</comment>
<dbReference type="InterPro" id="IPR036052">
    <property type="entry name" value="TrpB-like_PALP_sf"/>
</dbReference>
<proteinExistence type="predicted"/>
<organism evidence="4 5">
    <name type="scientific">Nocardia terpenica</name>
    <dbReference type="NCBI Taxonomy" id="455432"/>
    <lineage>
        <taxon>Bacteria</taxon>
        <taxon>Bacillati</taxon>
        <taxon>Actinomycetota</taxon>
        <taxon>Actinomycetes</taxon>
        <taxon>Mycobacteriales</taxon>
        <taxon>Nocardiaceae</taxon>
        <taxon>Nocardia</taxon>
    </lineage>
</organism>
<gene>
    <name evidence="4" type="ORF">CRH09_04785</name>
</gene>
<protein>
    <submittedName>
        <fullName evidence="4">Cysteine synthase</fullName>
    </submittedName>
</protein>
<evidence type="ECO:0000256" key="2">
    <source>
        <dbReference type="ARBA" id="ARBA00022898"/>
    </source>
</evidence>